<gene>
    <name evidence="1" type="ORF">CDD81_3433</name>
</gene>
<dbReference type="EMBL" id="NJET01000022">
    <property type="protein sequence ID" value="PHH65035.1"/>
    <property type="molecule type" value="Genomic_DNA"/>
</dbReference>
<accession>A0A2C5Y6C5</accession>
<organism evidence="1 2">
    <name type="scientific">Ophiocordyceps australis</name>
    <dbReference type="NCBI Taxonomy" id="1399860"/>
    <lineage>
        <taxon>Eukaryota</taxon>
        <taxon>Fungi</taxon>
        <taxon>Dikarya</taxon>
        <taxon>Ascomycota</taxon>
        <taxon>Pezizomycotina</taxon>
        <taxon>Sordariomycetes</taxon>
        <taxon>Hypocreomycetidae</taxon>
        <taxon>Hypocreales</taxon>
        <taxon>Ophiocordycipitaceae</taxon>
        <taxon>Ophiocordyceps</taxon>
    </lineage>
</organism>
<comment type="caution">
    <text evidence="1">The sequence shown here is derived from an EMBL/GenBank/DDBJ whole genome shotgun (WGS) entry which is preliminary data.</text>
</comment>
<evidence type="ECO:0000313" key="2">
    <source>
        <dbReference type="Proteomes" id="UP000226192"/>
    </source>
</evidence>
<keyword evidence="2" id="KW-1185">Reference proteome</keyword>
<dbReference type="OrthoDB" id="10329692at2759"/>
<proteinExistence type="predicted"/>
<sequence>MSDEEEDYEKMRTEDFQILKIPRGPLLQTAFWSRLLARPRPFPCWTIPNTHFAALRLLMTTLIPDAKFPDSENDDKMLAIILHAAHLGVKYHMPIQVTKICTILIRHLFGQFLYQTAIDRFPRRDLHLKAYHLARAWKILTDQEVLKANYIHPLEIAMVFALYVPFSYMAECLKDQDADFVRDVEYMMEQQPEMRRTEKASLMLCEYRDSVDSGYTGPFAERLLDRLQIMVPEWYEAEITQPPTAALRDIEGDLDWELTLLCMHPWNKTLEAYRDEAGA</sequence>
<name>A0A2C5Y6C5_9HYPO</name>
<evidence type="ECO:0000313" key="1">
    <source>
        <dbReference type="EMBL" id="PHH65035.1"/>
    </source>
</evidence>
<reference evidence="1 2" key="1">
    <citation type="submission" date="2017-06" db="EMBL/GenBank/DDBJ databases">
        <title>Ant-infecting Ophiocordyceps genomes reveal a high diversity of potential behavioral manipulation genes and a possible major role for enterotoxins.</title>
        <authorList>
            <person name="De Bekker C."/>
            <person name="Evans H.C."/>
            <person name="Brachmann A."/>
            <person name="Hughes D.P."/>
        </authorList>
    </citation>
    <scope>NUCLEOTIDE SEQUENCE [LARGE SCALE GENOMIC DNA]</scope>
    <source>
        <strain evidence="1 2">Map64</strain>
    </source>
</reference>
<dbReference type="Proteomes" id="UP000226192">
    <property type="component" value="Unassembled WGS sequence"/>
</dbReference>
<protein>
    <submittedName>
        <fullName evidence="1">Uncharacterized protein</fullName>
    </submittedName>
</protein>
<dbReference type="AlphaFoldDB" id="A0A2C5Y6C5"/>